<protein>
    <submittedName>
        <fullName evidence="2">ZM domain-containing protein</fullName>
    </submittedName>
</protein>
<accession>A0AC35TYH0</accession>
<organism evidence="1 2">
    <name type="scientific">Rhabditophanes sp. KR3021</name>
    <dbReference type="NCBI Taxonomy" id="114890"/>
    <lineage>
        <taxon>Eukaryota</taxon>
        <taxon>Metazoa</taxon>
        <taxon>Ecdysozoa</taxon>
        <taxon>Nematoda</taxon>
        <taxon>Chromadorea</taxon>
        <taxon>Rhabditida</taxon>
        <taxon>Tylenchina</taxon>
        <taxon>Panagrolaimomorpha</taxon>
        <taxon>Strongyloidoidea</taxon>
        <taxon>Alloionematidae</taxon>
        <taxon>Rhabditophanes</taxon>
    </lineage>
</organism>
<sequence>MPTTQHLQYNSPANLYSRETAEEQYRQQTAGIDTQPIPIQTAERHFDPSKSKTLEFINSGANEGEFISPEFFDKVNMAEAPRVPRTPDPVWANEARARSERARSKTPAYNNPNQGYYPEQDQNNNDTTNYNYNNAAYNKYTTQTPVDYNRQRDTIFTNGPVHVPAPEHTYSDYRHSTHASHQYQPRNDNQPSDRGYQFGGADYIDHNNPQFKNSSYHYDNTYNQQQQRSSSVTKDSKPGYQFGGTAFGSQNSQSAYNPCYRTNDAAYLNSRYEAEQRRNTFAAPLIGGVDPVVLVGDTISNQHINQVRERSDEQKKYVGTIFGPAPGRTNAHRSVSPLPRIPEPVCYATTAQTLHSLRSKSTQPRTSPFYNNPNPQYQQTQQYQSNWSSQQDGSDHKEVNVKTLLTDEALKTIRRSHTPDWSHRSHQKHVAWQNDVVDPTHLRPEIPNHEPNWSRNVNQRRNVWENKCRDAEARVQLPAAYKVPPPQTPNWAQNANQKQQVWQQAANERYSGQESNAQMSDSYYQKSNYNQSSTTNTVLPVEPPRPAFVQAFNGANNYSHSSSSNVKTTSSAVTQQPTYTSILPQGTQGKYHFSEDRHESFSRNATGEEPQHYETHSHRESGDPASAPTIPPPPILNAPAIPLPPAGVNPNVTYHYTEDKHEKYSSTKSGQEPKAYETHTHKEAHTPNAPPIVTQKTTYNYNAAPAVIATTPGYIQQSSWNKTSTNKKTTEIIEKPVPLPRFTSQQRESSNMSSSNVGDSRVSNYSKGNNSKVTTYACSGDEAFNRLSEMNETLPIGSVANTISNTTGTYKDEQGKDIQYKRELTTSVNPGKEYQLLKEQETRVVEQPLQPGIISRHVTTKYYKKKTVTDSTTTQ</sequence>
<dbReference type="WBParaSite" id="RSKR_0000579800.1">
    <property type="protein sequence ID" value="RSKR_0000579800.1"/>
    <property type="gene ID" value="RSKR_0000579800"/>
</dbReference>
<reference evidence="2" key="1">
    <citation type="submission" date="2016-11" db="UniProtKB">
        <authorList>
            <consortium name="WormBaseParasite"/>
        </authorList>
    </citation>
    <scope>IDENTIFICATION</scope>
    <source>
        <strain evidence="2">KR3021</strain>
    </source>
</reference>
<evidence type="ECO:0000313" key="2">
    <source>
        <dbReference type="WBParaSite" id="RSKR_0000579800.1"/>
    </source>
</evidence>
<evidence type="ECO:0000313" key="1">
    <source>
        <dbReference type="Proteomes" id="UP000095286"/>
    </source>
</evidence>
<name>A0AC35TYH0_9BILA</name>
<dbReference type="Proteomes" id="UP000095286">
    <property type="component" value="Unplaced"/>
</dbReference>
<proteinExistence type="predicted"/>